<dbReference type="AlphaFoldDB" id="A0A445IRJ7"/>
<organism evidence="3 4">
    <name type="scientific">Glycine soja</name>
    <name type="common">Wild soybean</name>
    <dbReference type="NCBI Taxonomy" id="3848"/>
    <lineage>
        <taxon>Eukaryota</taxon>
        <taxon>Viridiplantae</taxon>
        <taxon>Streptophyta</taxon>
        <taxon>Embryophyta</taxon>
        <taxon>Tracheophyta</taxon>
        <taxon>Spermatophyta</taxon>
        <taxon>Magnoliopsida</taxon>
        <taxon>eudicotyledons</taxon>
        <taxon>Gunneridae</taxon>
        <taxon>Pentapetalae</taxon>
        <taxon>rosids</taxon>
        <taxon>fabids</taxon>
        <taxon>Fabales</taxon>
        <taxon>Fabaceae</taxon>
        <taxon>Papilionoideae</taxon>
        <taxon>50 kb inversion clade</taxon>
        <taxon>NPAAA clade</taxon>
        <taxon>indigoferoid/millettioid clade</taxon>
        <taxon>Phaseoleae</taxon>
        <taxon>Glycine</taxon>
        <taxon>Glycine subgen. Soja</taxon>
    </lineage>
</organism>
<dbReference type="InterPro" id="IPR002528">
    <property type="entry name" value="MATE_fam"/>
</dbReference>
<dbReference type="Proteomes" id="UP000289340">
    <property type="component" value="Chromosome 10"/>
</dbReference>
<gene>
    <name evidence="3" type="ORF">D0Y65_027896</name>
</gene>
<dbReference type="PANTHER" id="PTHR11206">
    <property type="entry name" value="MULTIDRUG RESISTANCE PROTEIN"/>
    <property type="match status" value="1"/>
</dbReference>
<keyword evidence="2" id="KW-1133">Transmembrane helix</keyword>
<evidence type="ECO:0000256" key="2">
    <source>
        <dbReference type="SAM" id="Phobius"/>
    </source>
</evidence>
<dbReference type="GO" id="GO:0016020">
    <property type="term" value="C:membrane"/>
    <property type="evidence" value="ECO:0007669"/>
    <property type="project" value="InterPro"/>
</dbReference>
<feature type="transmembrane region" description="Helical" evidence="2">
    <location>
        <begin position="57"/>
        <end position="78"/>
    </location>
</feature>
<keyword evidence="2" id="KW-0472">Membrane</keyword>
<comment type="similarity">
    <text evidence="1">Belongs to the multi antimicrobial extrusion (MATE) (TC 2.A.66.1) family.</text>
</comment>
<sequence length="80" mass="8712">MITVFLSKDNLAIIFTSSKDMQLTVADQAYLLGLTMIINSAAQLMSGVAIGSGWKLTVAYINLTCYYMVGLPLGFYLVSH</sequence>
<dbReference type="Pfam" id="PF01554">
    <property type="entry name" value="MatE"/>
    <property type="match status" value="1"/>
</dbReference>
<proteinExistence type="inferred from homology"/>
<keyword evidence="4" id="KW-1185">Reference proteome</keyword>
<reference evidence="3 4" key="1">
    <citation type="submission" date="2018-09" db="EMBL/GenBank/DDBJ databases">
        <title>A high-quality reference genome of wild soybean provides a powerful tool to mine soybean genomes.</title>
        <authorList>
            <person name="Xie M."/>
            <person name="Chung C.Y.L."/>
            <person name="Li M.-W."/>
            <person name="Wong F.-L."/>
            <person name="Chan T.-F."/>
            <person name="Lam H.-M."/>
        </authorList>
    </citation>
    <scope>NUCLEOTIDE SEQUENCE [LARGE SCALE GENOMIC DNA]</scope>
    <source>
        <strain evidence="4">cv. W05</strain>
        <tissue evidence="3">Hypocotyl of etiolated seedlings</tissue>
    </source>
</reference>
<evidence type="ECO:0000313" key="3">
    <source>
        <dbReference type="EMBL" id="RZB88699.1"/>
    </source>
</evidence>
<keyword evidence="2" id="KW-0812">Transmembrane</keyword>
<protein>
    <submittedName>
        <fullName evidence="3">Protein DETOXIFICATION 34</fullName>
    </submittedName>
</protein>
<feature type="transmembrane region" description="Helical" evidence="2">
    <location>
        <begin position="29"/>
        <end position="51"/>
    </location>
</feature>
<accession>A0A445IRJ7</accession>
<evidence type="ECO:0000256" key="1">
    <source>
        <dbReference type="ARBA" id="ARBA00010199"/>
    </source>
</evidence>
<comment type="caution">
    <text evidence="3">The sequence shown here is derived from an EMBL/GenBank/DDBJ whole genome shotgun (WGS) entry which is preliminary data.</text>
</comment>
<name>A0A445IRJ7_GLYSO</name>
<evidence type="ECO:0000313" key="4">
    <source>
        <dbReference type="Proteomes" id="UP000289340"/>
    </source>
</evidence>
<dbReference type="GO" id="GO:0015297">
    <property type="term" value="F:antiporter activity"/>
    <property type="evidence" value="ECO:0007669"/>
    <property type="project" value="InterPro"/>
</dbReference>
<dbReference type="EMBL" id="QZWG01000010">
    <property type="protein sequence ID" value="RZB88699.1"/>
    <property type="molecule type" value="Genomic_DNA"/>
</dbReference>
<dbReference type="GO" id="GO:0042910">
    <property type="term" value="F:xenobiotic transmembrane transporter activity"/>
    <property type="evidence" value="ECO:0007669"/>
    <property type="project" value="InterPro"/>
</dbReference>